<comment type="caution">
    <text evidence="6">The sequence shown here is derived from an EMBL/GenBank/DDBJ whole genome shotgun (WGS) entry which is preliminary data.</text>
</comment>
<dbReference type="SUPFAM" id="SSF50985">
    <property type="entry name" value="RCC1/BLIP-II"/>
    <property type="match status" value="1"/>
</dbReference>
<evidence type="ECO:0000313" key="7">
    <source>
        <dbReference type="Proteomes" id="UP001489004"/>
    </source>
</evidence>
<protein>
    <recommendedName>
        <fullName evidence="5">RCC1-like domain-containing protein</fullName>
    </recommendedName>
</protein>
<reference evidence="6 7" key="1">
    <citation type="journal article" date="2024" name="Nat. Commun.">
        <title>Phylogenomics reveals the evolutionary origins of lichenization in chlorophyte algae.</title>
        <authorList>
            <person name="Puginier C."/>
            <person name="Libourel C."/>
            <person name="Otte J."/>
            <person name="Skaloud P."/>
            <person name="Haon M."/>
            <person name="Grisel S."/>
            <person name="Petersen M."/>
            <person name="Berrin J.G."/>
            <person name="Delaux P.M."/>
            <person name="Dal Grande F."/>
            <person name="Keller J."/>
        </authorList>
    </citation>
    <scope>NUCLEOTIDE SEQUENCE [LARGE SCALE GENOMIC DNA]</scope>
    <source>
        <strain evidence="6 7">SAG 2043</strain>
    </source>
</reference>
<dbReference type="InterPro" id="IPR000408">
    <property type="entry name" value="Reg_chr_condens"/>
</dbReference>
<keyword evidence="1" id="KW-0344">Guanine-nucleotide releasing factor</keyword>
<dbReference type="Pfam" id="PF25390">
    <property type="entry name" value="WD40_RLD"/>
    <property type="match status" value="1"/>
</dbReference>
<feature type="repeat" description="RCC1" evidence="3">
    <location>
        <begin position="484"/>
        <end position="539"/>
    </location>
</feature>
<dbReference type="Gene3D" id="2.130.10.30">
    <property type="entry name" value="Regulator of chromosome condensation 1/beta-lactamase-inhibitor protein II"/>
    <property type="match status" value="1"/>
</dbReference>
<feature type="repeat" description="RCC1" evidence="3">
    <location>
        <begin position="427"/>
        <end position="483"/>
    </location>
</feature>
<feature type="region of interest" description="Disordered" evidence="4">
    <location>
        <begin position="575"/>
        <end position="644"/>
    </location>
</feature>
<dbReference type="PROSITE" id="PS00626">
    <property type="entry name" value="RCC1_2"/>
    <property type="match status" value="2"/>
</dbReference>
<proteinExistence type="predicted"/>
<dbReference type="PANTHER" id="PTHR45982:SF1">
    <property type="entry name" value="REGULATOR OF CHROMOSOME CONDENSATION"/>
    <property type="match status" value="1"/>
</dbReference>
<organism evidence="6 7">
    <name type="scientific">[Myrmecia] bisecta</name>
    <dbReference type="NCBI Taxonomy" id="41462"/>
    <lineage>
        <taxon>Eukaryota</taxon>
        <taxon>Viridiplantae</taxon>
        <taxon>Chlorophyta</taxon>
        <taxon>core chlorophytes</taxon>
        <taxon>Trebouxiophyceae</taxon>
        <taxon>Trebouxiales</taxon>
        <taxon>Trebouxiaceae</taxon>
        <taxon>Myrmecia</taxon>
    </lineage>
</organism>
<dbReference type="EMBL" id="JALJOR010000003">
    <property type="protein sequence ID" value="KAK9820428.1"/>
    <property type="molecule type" value="Genomic_DNA"/>
</dbReference>
<dbReference type="PANTHER" id="PTHR45982">
    <property type="entry name" value="REGULATOR OF CHROMOSOME CONDENSATION"/>
    <property type="match status" value="1"/>
</dbReference>
<feature type="compositionally biased region" description="Low complexity" evidence="4">
    <location>
        <begin position="593"/>
        <end position="602"/>
    </location>
</feature>
<gene>
    <name evidence="6" type="ORF">WJX72_010230</name>
</gene>
<feature type="compositionally biased region" description="Low complexity" evidence="4">
    <location>
        <begin position="575"/>
        <end position="586"/>
    </location>
</feature>
<dbReference type="InterPro" id="IPR058923">
    <property type="entry name" value="RCC1-like_dom"/>
</dbReference>
<feature type="repeat" description="RCC1" evidence="3">
    <location>
        <begin position="308"/>
        <end position="374"/>
    </location>
</feature>
<feature type="region of interest" description="Disordered" evidence="4">
    <location>
        <begin position="40"/>
        <end position="125"/>
    </location>
</feature>
<keyword evidence="2" id="KW-0677">Repeat</keyword>
<accession>A0AAW1QGD0</accession>
<dbReference type="GO" id="GO:0005737">
    <property type="term" value="C:cytoplasm"/>
    <property type="evidence" value="ECO:0007669"/>
    <property type="project" value="TreeGrafter"/>
</dbReference>
<sequence>MHLSTAGSYLFSILHFLRDTVGLGKSNSQALAGTITLPYRPAPERVGNAQLQQDSSRMAPKRRASTAVQPSEPPKSRRKTLGGSKTSGGSKASGGSKDATEKQPSKRRKVVAEEPQEEVQPVTHPSHLKVAGEMFMMGDGDCGQLGKGEDFMEAPRPTPSAIEGKQVVQVAAGGMHTVALADSGEVYTTGVNDEGALGRETAGELWETSGAAQGKPTDSYTWGRVQMPTAHGPVVQVSAGDSHTAALTNQGYVYAWGTYRDSSGVYGFTPDTKIAVLPTLVYSPVTPADRIVKIASGADHVVALTEGGQLYSWGTGQQGALGRVGPRLAEHTAKATLLQPHPVPFFKHHRGVSAKHTIVDFSCGTYGTFALTADGHVFAWGLNNYGQLALPGQEPIWTPALVKALEGRDIVGIRCGQHHTLALTKDGRLLAFGRPTYGRLGRQAANVSSDEAVPEPAPVDGLDGVKVAGMAAGLAVSGCVSEAGDAYCWGFGDSHQLGKGDDDADEVVPRRIAETKRFSNRRVLQLEFGGQHAVLLTVARDAAPAAPAAQQAKRAKKASGSAAPAALLAAPNGGAALADAPSSAGAHAEEAEQPAAGAGADATRAEDASEQPVADQNGAGSAGGEGEAEAENEAEQGVGDDNKP</sequence>
<dbReference type="GO" id="GO:0005085">
    <property type="term" value="F:guanyl-nucleotide exchange factor activity"/>
    <property type="evidence" value="ECO:0007669"/>
    <property type="project" value="TreeGrafter"/>
</dbReference>
<dbReference type="Proteomes" id="UP001489004">
    <property type="component" value="Unassembled WGS sequence"/>
</dbReference>
<evidence type="ECO:0000259" key="5">
    <source>
        <dbReference type="Pfam" id="PF25390"/>
    </source>
</evidence>
<dbReference type="AlphaFoldDB" id="A0AAW1QGD0"/>
<dbReference type="InterPro" id="IPR051553">
    <property type="entry name" value="Ran_GTPase-activating"/>
</dbReference>
<dbReference type="PROSITE" id="PS50012">
    <property type="entry name" value="RCC1_3"/>
    <property type="match status" value="7"/>
</dbReference>
<feature type="repeat" description="RCC1" evidence="3">
    <location>
        <begin position="132"/>
        <end position="183"/>
    </location>
</feature>
<feature type="repeat" description="RCC1" evidence="3">
    <location>
        <begin position="184"/>
        <end position="250"/>
    </location>
</feature>
<feature type="repeat" description="RCC1" evidence="3">
    <location>
        <begin position="375"/>
        <end position="426"/>
    </location>
</feature>
<feature type="repeat" description="RCC1" evidence="3">
    <location>
        <begin position="251"/>
        <end position="307"/>
    </location>
</feature>
<dbReference type="PRINTS" id="PR00633">
    <property type="entry name" value="RCCNDNSATION"/>
</dbReference>
<dbReference type="PROSITE" id="PS00625">
    <property type="entry name" value="RCC1_1"/>
    <property type="match status" value="1"/>
</dbReference>
<evidence type="ECO:0000256" key="2">
    <source>
        <dbReference type="ARBA" id="ARBA00022737"/>
    </source>
</evidence>
<keyword evidence="7" id="KW-1185">Reference proteome</keyword>
<name>A0AAW1QGD0_9CHLO</name>
<dbReference type="InterPro" id="IPR009091">
    <property type="entry name" value="RCC1/BLIP-II"/>
</dbReference>
<evidence type="ECO:0000313" key="6">
    <source>
        <dbReference type="EMBL" id="KAK9820428.1"/>
    </source>
</evidence>
<feature type="domain" description="RCC1-like" evidence="5">
    <location>
        <begin position="134"/>
        <end position="534"/>
    </location>
</feature>
<evidence type="ECO:0000256" key="4">
    <source>
        <dbReference type="SAM" id="MobiDB-lite"/>
    </source>
</evidence>
<evidence type="ECO:0000256" key="1">
    <source>
        <dbReference type="ARBA" id="ARBA00022658"/>
    </source>
</evidence>
<feature type="compositionally biased region" description="Low complexity" evidence="4">
    <location>
        <begin position="82"/>
        <end position="97"/>
    </location>
</feature>
<evidence type="ECO:0000256" key="3">
    <source>
        <dbReference type="PROSITE-ProRule" id="PRU00235"/>
    </source>
</evidence>